<dbReference type="KEGG" id="vg:26639563"/>
<proteinExistence type="predicted"/>
<evidence type="ECO:0000313" key="1">
    <source>
        <dbReference type="EMBL" id="BAQ02650.1"/>
    </source>
</evidence>
<dbReference type="OrthoDB" id="39416at10239"/>
<dbReference type="GeneID" id="26639563"/>
<dbReference type="RefSeq" id="YP_009212971.1">
    <property type="nucleotide sequence ID" value="NC_028950.1"/>
</dbReference>
<sequence length="104" mass="11916">MWRRQMAEVVIIAAKPQDSWDTQHKVVFYLKDKNGEPKSLQDMAFGIYGCDSIHTTDMLRDACTDLLQKGILATKTSFPNVSYRLHPEMTSIIDLILSQTMTKH</sequence>
<keyword evidence="2" id="KW-1185">Reference proteome</keyword>
<dbReference type="Proteomes" id="UP000203794">
    <property type="component" value="Segment"/>
</dbReference>
<protein>
    <submittedName>
        <fullName evidence="1">Uncharacterized protein</fullName>
    </submittedName>
</protein>
<dbReference type="EMBL" id="AP014693">
    <property type="protein sequence ID" value="BAQ02650.1"/>
    <property type="molecule type" value="Genomic_DNA"/>
</dbReference>
<organism evidence="1 2">
    <name type="scientific">Ralstonia phage RSL2</name>
    <dbReference type="NCBI Taxonomy" id="1585840"/>
    <lineage>
        <taxon>Viruses</taxon>
        <taxon>Duplodnaviria</taxon>
        <taxon>Heunggongvirae</taxon>
        <taxon>Uroviricota</taxon>
        <taxon>Caudoviricetes</taxon>
        <taxon>Chimalliviridae</taxon>
        <taxon>Chiangmaivirus</taxon>
        <taxon>Chiangmaivirus RSL2</taxon>
    </lineage>
</organism>
<reference evidence="1 2" key="1">
    <citation type="submission" date="2014-12" db="EMBL/GenBank/DDBJ databases">
        <title>Genome analysis of a novel jumbo phage RSL2 infecting the phytopathogen Ralstonia solanacearum.</title>
        <authorList>
            <person name="Kawasaki T."/>
            <person name="Fujie M."/>
            <person name="Chatchawankanphanich O."/>
            <person name="Ogata H."/>
            <person name="Yamada T."/>
        </authorList>
    </citation>
    <scope>NUCLEOTIDE SEQUENCE [LARGE SCALE GENOMIC DNA]</scope>
    <source>
        <strain evidence="1 2">RSL2</strain>
    </source>
</reference>
<accession>A0A0A8J8B2</accession>
<evidence type="ECO:0000313" key="2">
    <source>
        <dbReference type="Proteomes" id="UP000203794"/>
    </source>
</evidence>
<name>A0A0A8J8B2_9CAUD</name>